<keyword evidence="10" id="KW-0143">Chaperone</keyword>
<dbReference type="RefSeq" id="WP_345392251.1">
    <property type="nucleotide sequence ID" value="NZ_BAABLA010000007.1"/>
</dbReference>
<evidence type="ECO:0000256" key="10">
    <source>
        <dbReference type="ARBA" id="ARBA00023186"/>
    </source>
</evidence>
<evidence type="ECO:0000256" key="12">
    <source>
        <dbReference type="ARBA" id="ARBA00026028"/>
    </source>
</evidence>
<dbReference type="CDD" id="cd20070">
    <property type="entry name" value="5TM_YidC_Alb3"/>
    <property type="match status" value="1"/>
</dbReference>
<name>A0ABW2BRP0_9PSEU</name>
<dbReference type="Pfam" id="PF02096">
    <property type="entry name" value="60KD_IMP"/>
    <property type="match status" value="1"/>
</dbReference>
<accession>A0ABW2BRP0</accession>
<evidence type="ECO:0000313" key="21">
    <source>
        <dbReference type="Proteomes" id="UP001596337"/>
    </source>
</evidence>
<dbReference type="PANTHER" id="PTHR12428">
    <property type="entry name" value="OXA1"/>
    <property type="match status" value="1"/>
</dbReference>
<feature type="domain" description="Membrane insertase YidC/Oxa/ALB C-terminal" evidence="19">
    <location>
        <begin position="33"/>
        <end position="257"/>
    </location>
</feature>
<comment type="caution">
    <text evidence="20">The sequence shown here is derived from an EMBL/GenBank/DDBJ whole genome shotgun (WGS) entry which is preliminary data.</text>
</comment>
<evidence type="ECO:0000256" key="14">
    <source>
        <dbReference type="ARBA" id="ARBA00033245"/>
    </source>
</evidence>
<keyword evidence="9 18" id="KW-0472">Membrane</keyword>
<feature type="transmembrane region" description="Helical" evidence="18">
    <location>
        <begin position="220"/>
        <end position="244"/>
    </location>
</feature>
<evidence type="ECO:0000256" key="15">
    <source>
        <dbReference type="ARBA" id="ARBA00033342"/>
    </source>
</evidence>
<feature type="compositionally biased region" description="Basic and acidic residues" evidence="17">
    <location>
        <begin position="342"/>
        <end position="351"/>
    </location>
</feature>
<evidence type="ECO:0000256" key="1">
    <source>
        <dbReference type="ARBA" id="ARBA00004651"/>
    </source>
</evidence>
<evidence type="ECO:0000256" key="2">
    <source>
        <dbReference type="ARBA" id="ARBA00010527"/>
    </source>
</evidence>
<keyword evidence="21" id="KW-1185">Reference proteome</keyword>
<feature type="compositionally biased region" description="Low complexity" evidence="17">
    <location>
        <begin position="279"/>
        <end position="319"/>
    </location>
</feature>
<reference evidence="21" key="1">
    <citation type="journal article" date="2019" name="Int. J. Syst. Evol. Microbiol.">
        <title>The Global Catalogue of Microorganisms (GCM) 10K type strain sequencing project: providing services to taxonomists for standard genome sequencing and annotation.</title>
        <authorList>
            <consortium name="The Broad Institute Genomics Platform"/>
            <consortium name="The Broad Institute Genome Sequencing Center for Infectious Disease"/>
            <person name="Wu L."/>
            <person name="Ma J."/>
        </authorList>
    </citation>
    <scope>NUCLEOTIDE SEQUENCE [LARGE SCALE GENOMIC DNA]</scope>
    <source>
        <strain evidence="21">KCTC 32255</strain>
    </source>
</reference>
<organism evidence="20 21">
    <name type="scientific">Haloechinothrix salitolerans</name>
    <dbReference type="NCBI Taxonomy" id="926830"/>
    <lineage>
        <taxon>Bacteria</taxon>
        <taxon>Bacillati</taxon>
        <taxon>Actinomycetota</taxon>
        <taxon>Actinomycetes</taxon>
        <taxon>Pseudonocardiales</taxon>
        <taxon>Pseudonocardiaceae</taxon>
        <taxon>Haloechinothrix</taxon>
    </lineage>
</organism>
<sequence>MFEYLLYYPVTFILWVWHKVFGTVLGETNAISWVLGIVFLTFTIRAILFKPFVSQVRSMKKMQDFAPEIKKIQKRYANDRQRQAQAMQKLQREHGVNPLGGCLPILLQVPVFIGLNHTLRAFQYHYDNHPNWGNYFFDRTGVVQYINADLFGSNLGQAIYNTGLTGGTDAGGFHATAIPVAVPLMILASILTHLTARHSVERQNPASATQQTAMMNKLTLYVFPIGLLVFGAFLPLGLLIYFLANNAWTLMQQKIVYTRIDREEEAKKAEQTEKRTNLAPKPGQKPSQQKKQTGTTSGKSKAGSSGKSTSAKSPTSKSAATDKKPSTGQGKSKSRSTSAESSGEKPSEHKSSGNSSGSSSSKSSSKSSSTAPQNGSGGSKSASGTAKKKADRKRR</sequence>
<feature type="compositionally biased region" description="Basic and acidic residues" evidence="17">
    <location>
        <begin position="267"/>
        <end position="276"/>
    </location>
</feature>
<comment type="function">
    <text evidence="11">Required for the insertion and/or proper folding and/or complex formation of integral membrane proteins into the membrane. Involved in integration of membrane proteins that insert both dependently and independently of the Sec translocase complex, as well as at least some lipoproteins. Aids folding of multispanning membrane proteins.</text>
</comment>
<evidence type="ECO:0000256" key="4">
    <source>
        <dbReference type="ARBA" id="ARBA00022448"/>
    </source>
</evidence>
<evidence type="ECO:0000256" key="18">
    <source>
        <dbReference type="SAM" id="Phobius"/>
    </source>
</evidence>
<feature type="compositionally biased region" description="Low complexity" evidence="17">
    <location>
        <begin position="352"/>
        <end position="369"/>
    </location>
</feature>
<evidence type="ECO:0000256" key="5">
    <source>
        <dbReference type="ARBA" id="ARBA00022475"/>
    </source>
</evidence>
<feature type="transmembrane region" description="Helical" evidence="18">
    <location>
        <begin position="5"/>
        <end position="25"/>
    </location>
</feature>
<evidence type="ECO:0000256" key="16">
    <source>
        <dbReference type="RuleBase" id="RU003945"/>
    </source>
</evidence>
<dbReference type="Proteomes" id="UP001596337">
    <property type="component" value="Unassembled WGS sequence"/>
</dbReference>
<proteinExistence type="inferred from homology"/>
<evidence type="ECO:0000256" key="13">
    <source>
        <dbReference type="ARBA" id="ARBA00031538"/>
    </source>
</evidence>
<keyword evidence="8 18" id="KW-1133">Transmembrane helix</keyword>
<comment type="subunit">
    <text evidence="12">Interacts with the Sec translocase complex via SecD. Specifically interacts with transmembrane segments of nascent integral membrane proteins during membrane integration.</text>
</comment>
<comment type="similarity">
    <text evidence="2">Belongs to the OXA1/ALB3/YidC family. Type 1 subfamily.</text>
</comment>
<comment type="subcellular location">
    <subcellularLocation>
        <location evidence="1">Cell membrane</location>
        <topology evidence="1">Multi-pass membrane protein</topology>
    </subcellularLocation>
    <subcellularLocation>
        <location evidence="16">Membrane</location>
        <topology evidence="16">Multi-pass membrane protein</topology>
    </subcellularLocation>
</comment>
<dbReference type="PANTHER" id="PTHR12428:SF65">
    <property type="entry name" value="CYTOCHROME C OXIDASE ASSEMBLY PROTEIN COX18, MITOCHONDRIAL"/>
    <property type="match status" value="1"/>
</dbReference>
<evidence type="ECO:0000259" key="19">
    <source>
        <dbReference type="Pfam" id="PF02096"/>
    </source>
</evidence>
<keyword evidence="6 16" id="KW-0812">Transmembrane</keyword>
<dbReference type="NCBIfam" id="TIGR03592">
    <property type="entry name" value="yidC_oxa1_cterm"/>
    <property type="match status" value="1"/>
</dbReference>
<evidence type="ECO:0000256" key="3">
    <source>
        <dbReference type="ARBA" id="ARBA00015325"/>
    </source>
</evidence>
<protein>
    <recommendedName>
        <fullName evidence="3">Membrane protein insertase YidC</fullName>
    </recommendedName>
    <alternativeName>
        <fullName evidence="15">Foldase YidC</fullName>
    </alternativeName>
    <alternativeName>
        <fullName evidence="14">Membrane integrase YidC</fullName>
    </alternativeName>
    <alternativeName>
        <fullName evidence="13">Membrane protein YidC</fullName>
    </alternativeName>
</protein>
<evidence type="ECO:0000256" key="8">
    <source>
        <dbReference type="ARBA" id="ARBA00022989"/>
    </source>
</evidence>
<gene>
    <name evidence="20" type="primary">yidC</name>
    <name evidence="20" type="ORF">ACFQGD_00875</name>
</gene>
<feature type="transmembrane region" description="Helical" evidence="18">
    <location>
        <begin position="31"/>
        <end position="53"/>
    </location>
</feature>
<evidence type="ECO:0000313" key="20">
    <source>
        <dbReference type="EMBL" id="MFC6865691.1"/>
    </source>
</evidence>
<keyword evidence="5" id="KW-1003">Cell membrane</keyword>
<dbReference type="InterPro" id="IPR001708">
    <property type="entry name" value="YidC/ALB3/OXA1/COX18"/>
</dbReference>
<feature type="compositionally biased region" description="Basic residues" evidence="17">
    <location>
        <begin position="386"/>
        <end position="395"/>
    </location>
</feature>
<dbReference type="EMBL" id="JBHSXX010000001">
    <property type="protein sequence ID" value="MFC6865691.1"/>
    <property type="molecule type" value="Genomic_DNA"/>
</dbReference>
<keyword evidence="7" id="KW-0653">Protein transport</keyword>
<evidence type="ECO:0000256" key="7">
    <source>
        <dbReference type="ARBA" id="ARBA00022927"/>
    </source>
</evidence>
<evidence type="ECO:0000256" key="6">
    <source>
        <dbReference type="ARBA" id="ARBA00022692"/>
    </source>
</evidence>
<evidence type="ECO:0000256" key="17">
    <source>
        <dbReference type="SAM" id="MobiDB-lite"/>
    </source>
</evidence>
<dbReference type="NCBIfam" id="NF002899">
    <property type="entry name" value="PRK03449.1"/>
    <property type="match status" value="1"/>
</dbReference>
<evidence type="ECO:0000256" key="9">
    <source>
        <dbReference type="ARBA" id="ARBA00023136"/>
    </source>
</evidence>
<evidence type="ECO:0000256" key="11">
    <source>
        <dbReference type="ARBA" id="ARBA00025034"/>
    </source>
</evidence>
<dbReference type="InterPro" id="IPR028055">
    <property type="entry name" value="YidC/Oxa/ALB_C"/>
</dbReference>
<dbReference type="InterPro" id="IPR047196">
    <property type="entry name" value="YidC_ALB_C"/>
</dbReference>
<feature type="region of interest" description="Disordered" evidence="17">
    <location>
        <begin position="267"/>
        <end position="395"/>
    </location>
</feature>
<keyword evidence="4" id="KW-0813">Transport</keyword>